<feature type="compositionally biased region" description="Gly residues" evidence="1">
    <location>
        <begin position="21"/>
        <end position="37"/>
    </location>
</feature>
<keyword evidence="3" id="KW-1185">Reference proteome</keyword>
<dbReference type="EMBL" id="JXTB01000188">
    <property type="protein sequence ID" value="PON54928.1"/>
    <property type="molecule type" value="Genomic_DNA"/>
</dbReference>
<proteinExistence type="predicted"/>
<organism evidence="2 3">
    <name type="scientific">Parasponia andersonii</name>
    <name type="common">Sponia andersonii</name>
    <dbReference type="NCBI Taxonomy" id="3476"/>
    <lineage>
        <taxon>Eukaryota</taxon>
        <taxon>Viridiplantae</taxon>
        <taxon>Streptophyta</taxon>
        <taxon>Embryophyta</taxon>
        <taxon>Tracheophyta</taxon>
        <taxon>Spermatophyta</taxon>
        <taxon>Magnoliopsida</taxon>
        <taxon>eudicotyledons</taxon>
        <taxon>Gunneridae</taxon>
        <taxon>Pentapetalae</taxon>
        <taxon>rosids</taxon>
        <taxon>fabids</taxon>
        <taxon>Rosales</taxon>
        <taxon>Cannabaceae</taxon>
        <taxon>Parasponia</taxon>
    </lineage>
</organism>
<comment type="caution">
    <text evidence="2">The sequence shown here is derived from an EMBL/GenBank/DDBJ whole genome shotgun (WGS) entry which is preliminary data.</text>
</comment>
<gene>
    <name evidence="2" type="ORF">PanWU01x14_191740</name>
</gene>
<name>A0A2P5C1K6_PARAD</name>
<feature type="region of interest" description="Disordered" evidence="1">
    <location>
        <begin position="19"/>
        <end position="80"/>
    </location>
</feature>
<dbReference type="Proteomes" id="UP000237105">
    <property type="component" value="Unassembled WGS sequence"/>
</dbReference>
<protein>
    <submittedName>
        <fullName evidence="2">Uncharacterized protein</fullName>
    </submittedName>
</protein>
<evidence type="ECO:0000256" key="1">
    <source>
        <dbReference type="SAM" id="MobiDB-lite"/>
    </source>
</evidence>
<reference evidence="3" key="1">
    <citation type="submission" date="2016-06" db="EMBL/GenBank/DDBJ databases">
        <title>Parallel loss of symbiosis genes in relatives of nitrogen-fixing non-legume Parasponia.</title>
        <authorList>
            <person name="Van Velzen R."/>
            <person name="Holmer R."/>
            <person name="Bu F."/>
            <person name="Rutten L."/>
            <person name="Van Zeijl A."/>
            <person name="Liu W."/>
            <person name="Santuari L."/>
            <person name="Cao Q."/>
            <person name="Sharma T."/>
            <person name="Shen D."/>
            <person name="Roswanjaya Y."/>
            <person name="Wardhani T."/>
            <person name="Kalhor M.S."/>
            <person name="Jansen J."/>
            <person name="Van den Hoogen J."/>
            <person name="Gungor B."/>
            <person name="Hartog M."/>
            <person name="Hontelez J."/>
            <person name="Verver J."/>
            <person name="Yang W.-C."/>
            <person name="Schijlen E."/>
            <person name="Repin R."/>
            <person name="Schilthuizen M."/>
            <person name="Schranz E."/>
            <person name="Heidstra R."/>
            <person name="Miyata K."/>
            <person name="Fedorova E."/>
            <person name="Kohlen W."/>
            <person name="Bisseling T."/>
            <person name="Smit S."/>
            <person name="Geurts R."/>
        </authorList>
    </citation>
    <scope>NUCLEOTIDE SEQUENCE [LARGE SCALE GENOMIC DNA]</scope>
    <source>
        <strain evidence="3">cv. WU1-14</strain>
    </source>
</reference>
<evidence type="ECO:0000313" key="2">
    <source>
        <dbReference type="EMBL" id="PON54928.1"/>
    </source>
</evidence>
<sequence>MNPPAELAYGDELFVQVRPRSGGGSVAGFGESGGQGADGEEDGVEEEKNEEVASEDGDRLAEELAGEMGGDGEPGGGLLEDEECGARLQEKPLELAPVMAMVVVLSHGDVFLGLDVIKFVRVHLQIYVCENLLYDRKAYRMFEIVAIISEPN</sequence>
<feature type="compositionally biased region" description="Acidic residues" evidence="1">
    <location>
        <begin position="38"/>
        <end position="55"/>
    </location>
</feature>
<dbReference type="AlphaFoldDB" id="A0A2P5C1K6"/>
<accession>A0A2P5C1K6</accession>
<feature type="compositionally biased region" description="Gly residues" evidence="1">
    <location>
        <begin position="67"/>
        <end position="78"/>
    </location>
</feature>
<evidence type="ECO:0000313" key="3">
    <source>
        <dbReference type="Proteomes" id="UP000237105"/>
    </source>
</evidence>